<dbReference type="Pfam" id="PF00481">
    <property type="entry name" value="PP2C"/>
    <property type="match status" value="1"/>
</dbReference>
<dbReference type="PANTHER" id="PTHR13832">
    <property type="entry name" value="PROTEIN PHOSPHATASE 2C"/>
    <property type="match status" value="1"/>
</dbReference>
<evidence type="ECO:0000259" key="6">
    <source>
        <dbReference type="PROSITE" id="PS51746"/>
    </source>
</evidence>
<comment type="similarity">
    <text evidence="4">Belongs to the PP2C family.</text>
</comment>
<dbReference type="GO" id="GO:0004722">
    <property type="term" value="F:protein serine/threonine phosphatase activity"/>
    <property type="evidence" value="ECO:0007669"/>
    <property type="project" value="InterPro"/>
</dbReference>
<reference evidence="7 8" key="1">
    <citation type="submission" date="2015-06" db="EMBL/GenBank/DDBJ databases">
        <title>Draft genome of the ant-associated black yeast Phialophora attae CBS 131958.</title>
        <authorList>
            <person name="Moreno L.F."/>
            <person name="Stielow B.J."/>
            <person name="de Hoog S."/>
            <person name="Vicente V.A."/>
            <person name="Weiss V.A."/>
            <person name="de Vries M."/>
            <person name="Cruz L.M."/>
            <person name="Souza E.M."/>
        </authorList>
    </citation>
    <scope>NUCLEOTIDE SEQUENCE [LARGE SCALE GENOMIC DNA]</scope>
    <source>
        <strain evidence="7 8">CBS 131958</strain>
    </source>
</reference>
<dbReference type="InterPro" id="IPR036457">
    <property type="entry name" value="PPM-type-like_dom_sf"/>
</dbReference>
<dbReference type="PANTHER" id="PTHR13832:SF589">
    <property type="entry name" value="[PYRUVATE DEHYDROGENASE [ACETYL-TRANSFERRING]]-PHOSPHATASE 2, MITOCHONDRIAL"/>
    <property type="match status" value="1"/>
</dbReference>
<dbReference type="Gene3D" id="3.60.40.10">
    <property type="entry name" value="PPM-type phosphatase domain"/>
    <property type="match status" value="1"/>
</dbReference>
<accession>A0A0N1HGQ4</accession>
<evidence type="ECO:0000256" key="3">
    <source>
        <dbReference type="ARBA" id="ARBA00022912"/>
    </source>
</evidence>
<keyword evidence="2 4" id="KW-0378">Hydrolase</keyword>
<dbReference type="PROSITE" id="PS01032">
    <property type="entry name" value="PPM_1"/>
    <property type="match status" value="1"/>
</dbReference>
<evidence type="ECO:0000256" key="2">
    <source>
        <dbReference type="ARBA" id="ARBA00022801"/>
    </source>
</evidence>
<keyword evidence="8" id="KW-1185">Reference proteome</keyword>
<dbReference type="AlphaFoldDB" id="A0A0N1HGQ4"/>
<dbReference type="InterPro" id="IPR000222">
    <property type="entry name" value="PP2C_BS"/>
</dbReference>
<dbReference type="InterPro" id="IPR015655">
    <property type="entry name" value="PP2C"/>
</dbReference>
<dbReference type="PROSITE" id="PS51746">
    <property type="entry name" value="PPM_2"/>
    <property type="match status" value="1"/>
</dbReference>
<dbReference type="Proteomes" id="UP000038010">
    <property type="component" value="Unassembled WGS sequence"/>
</dbReference>
<evidence type="ECO:0000313" key="7">
    <source>
        <dbReference type="EMBL" id="KPI34685.1"/>
    </source>
</evidence>
<protein>
    <recommendedName>
        <fullName evidence="6">PPM-type phosphatase domain-containing protein</fullName>
    </recommendedName>
</protein>
<feature type="domain" description="PPM-type phosphatase" evidence="6">
    <location>
        <begin position="106"/>
        <end position="552"/>
    </location>
</feature>
<dbReference type="GO" id="GO:0046872">
    <property type="term" value="F:metal ion binding"/>
    <property type="evidence" value="ECO:0007669"/>
    <property type="project" value="UniProtKB-KW"/>
</dbReference>
<feature type="region of interest" description="Disordered" evidence="5">
    <location>
        <begin position="561"/>
        <end position="589"/>
    </location>
</feature>
<dbReference type="RefSeq" id="XP_017994648.1">
    <property type="nucleotide sequence ID" value="XM_018146797.1"/>
</dbReference>
<dbReference type="SMART" id="SM00332">
    <property type="entry name" value="PP2Cc"/>
    <property type="match status" value="1"/>
</dbReference>
<evidence type="ECO:0000256" key="1">
    <source>
        <dbReference type="ARBA" id="ARBA00022723"/>
    </source>
</evidence>
<sequence>MSLGASSSEQYINLIPRYIRALRPRSSSVHGCQSSRRQFHDYFVTRLPSSSLHPDSRSSTGLAHKFPRKDSTPHTDDGRKAAPLHHPTANRDTTTVRIPLKSAKHHYGAAVSRGSRPYNEDNHQAGVIELPAFAKRPPVSLRLDKAKEAESADGASGDPQIFYFGVFDGHGGVECSEYLKERLHEYIEGAAVDFDLRSSLQVGDRAGGGKSKDITAGEEYDAETMRRGKEALKNVLKGGKDTEDGDGVPIPSEPTQVETGNFERMQKIEKELIKDWRELVSGYWRRAKPPYFSIFSDVDAGGMKRKTSTSTSTTTIEEVLSYSFLKADFDFVSAQAALADPDADSVHSERPLNDGDILGVPHKVASHVKSNTDTQRFKGGSTCSIAMVSTPSPVPFWNPASTSTLIVAHVGDTRILLSSTATGSAHPLTTNHHPSSPIEATRLRRYAATFVTDSFGEERISGLANTRAFGDIASKRIGVSAEPEITRIELSPAEYAFMVLVSDGVSGTLGDQEIVDIVKEARTAEEAARRVVDFATEVSQDGDNATCLVVRLGGWERRQEGGVGSLGTKEARDFKREQASDPRTTSTFEMTSSIRAPQWDKPAPTLASMPTEILDRIFRAVVPGYWVYCGSYDHGTIRLAWSPRWIPGLRVISKRFKKIIDPILLNSRWLGYPSHLADLYEALAQQPWEERPRRQVKGCRNDEK</sequence>
<gene>
    <name evidence="7" type="ORF">AB675_64</name>
</gene>
<dbReference type="SUPFAM" id="SSF81606">
    <property type="entry name" value="PP2C-like"/>
    <property type="match status" value="1"/>
</dbReference>
<feature type="compositionally biased region" description="Basic and acidic residues" evidence="5">
    <location>
        <begin position="569"/>
        <end position="580"/>
    </location>
</feature>
<comment type="caution">
    <text evidence="7">The sequence shown here is derived from an EMBL/GenBank/DDBJ whole genome shotgun (WGS) entry which is preliminary data.</text>
</comment>
<evidence type="ECO:0000256" key="5">
    <source>
        <dbReference type="SAM" id="MobiDB-lite"/>
    </source>
</evidence>
<dbReference type="VEuPathDB" id="FungiDB:AB675_64"/>
<dbReference type="OrthoDB" id="416093at2759"/>
<dbReference type="STRING" id="1664694.A0A0N1HGQ4"/>
<keyword evidence="1" id="KW-0479">Metal-binding</keyword>
<name>A0A0N1HGQ4_9EURO</name>
<keyword evidence="3 4" id="KW-0904">Protein phosphatase</keyword>
<dbReference type="InterPro" id="IPR001932">
    <property type="entry name" value="PPM-type_phosphatase-like_dom"/>
</dbReference>
<organism evidence="7 8">
    <name type="scientific">Cyphellophora attinorum</name>
    <dbReference type="NCBI Taxonomy" id="1664694"/>
    <lineage>
        <taxon>Eukaryota</taxon>
        <taxon>Fungi</taxon>
        <taxon>Dikarya</taxon>
        <taxon>Ascomycota</taxon>
        <taxon>Pezizomycotina</taxon>
        <taxon>Eurotiomycetes</taxon>
        <taxon>Chaetothyriomycetidae</taxon>
        <taxon>Chaetothyriales</taxon>
        <taxon>Cyphellophoraceae</taxon>
        <taxon>Cyphellophora</taxon>
    </lineage>
</organism>
<dbReference type="GeneID" id="28738568"/>
<feature type="region of interest" description="Disordered" evidence="5">
    <location>
        <begin position="48"/>
        <end position="91"/>
    </location>
</feature>
<evidence type="ECO:0000256" key="4">
    <source>
        <dbReference type="RuleBase" id="RU003465"/>
    </source>
</evidence>
<dbReference type="EMBL" id="LFJN01000053">
    <property type="protein sequence ID" value="KPI34685.1"/>
    <property type="molecule type" value="Genomic_DNA"/>
</dbReference>
<proteinExistence type="inferred from homology"/>
<feature type="compositionally biased region" description="Basic and acidic residues" evidence="5">
    <location>
        <begin position="68"/>
        <end position="80"/>
    </location>
</feature>
<dbReference type="CDD" id="cd00143">
    <property type="entry name" value="PP2Cc"/>
    <property type="match status" value="1"/>
</dbReference>
<evidence type="ECO:0000313" key="8">
    <source>
        <dbReference type="Proteomes" id="UP000038010"/>
    </source>
</evidence>
<feature type="compositionally biased region" description="Low complexity" evidence="5">
    <location>
        <begin position="48"/>
        <end position="59"/>
    </location>
</feature>